<name>A0A9P0JG74_ACAOB</name>
<dbReference type="AlphaFoldDB" id="A0A9P0JG74"/>
<dbReference type="EMBL" id="CAKOFQ010006651">
    <property type="protein sequence ID" value="CAH1953372.1"/>
    <property type="molecule type" value="Genomic_DNA"/>
</dbReference>
<organism evidence="1 2">
    <name type="scientific">Acanthoscelides obtectus</name>
    <name type="common">Bean weevil</name>
    <name type="synonym">Bruchus obtectus</name>
    <dbReference type="NCBI Taxonomy" id="200917"/>
    <lineage>
        <taxon>Eukaryota</taxon>
        <taxon>Metazoa</taxon>
        <taxon>Ecdysozoa</taxon>
        <taxon>Arthropoda</taxon>
        <taxon>Hexapoda</taxon>
        <taxon>Insecta</taxon>
        <taxon>Pterygota</taxon>
        <taxon>Neoptera</taxon>
        <taxon>Endopterygota</taxon>
        <taxon>Coleoptera</taxon>
        <taxon>Polyphaga</taxon>
        <taxon>Cucujiformia</taxon>
        <taxon>Chrysomeloidea</taxon>
        <taxon>Chrysomelidae</taxon>
        <taxon>Bruchinae</taxon>
        <taxon>Bruchini</taxon>
        <taxon>Acanthoscelides</taxon>
    </lineage>
</organism>
<keyword evidence="2" id="KW-1185">Reference proteome</keyword>
<comment type="caution">
    <text evidence="1">The sequence shown here is derived from an EMBL/GenBank/DDBJ whole genome shotgun (WGS) entry which is preliminary data.</text>
</comment>
<accession>A0A9P0JG74</accession>
<evidence type="ECO:0000313" key="1">
    <source>
        <dbReference type="EMBL" id="CAH1953372.1"/>
    </source>
</evidence>
<gene>
    <name evidence="1" type="ORF">ACAOBT_LOCUS6</name>
</gene>
<dbReference type="Proteomes" id="UP001152888">
    <property type="component" value="Unassembled WGS sequence"/>
</dbReference>
<protein>
    <submittedName>
        <fullName evidence="1">Uncharacterized protein</fullName>
    </submittedName>
</protein>
<reference evidence="1" key="1">
    <citation type="submission" date="2022-03" db="EMBL/GenBank/DDBJ databases">
        <authorList>
            <person name="Sayadi A."/>
        </authorList>
    </citation>
    <scope>NUCLEOTIDE SEQUENCE</scope>
</reference>
<sequence length="106" mass="12130">MQLTADFRPTLECIGILLLRVSHSDSFLVKELAELVDFIHFPPKYSVFIIQSQIKKTSIITTTSRKLDRETQDEHVLEVLCENAENGDVIDSRQNGHIPMKNEYIG</sequence>
<evidence type="ECO:0000313" key="2">
    <source>
        <dbReference type="Proteomes" id="UP001152888"/>
    </source>
</evidence>
<proteinExistence type="predicted"/>